<accession>A0A0S4LNC5</accession>
<proteinExistence type="predicted"/>
<evidence type="ECO:0000259" key="2">
    <source>
        <dbReference type="SMART" id="SM01321"/>
    </source>
</evidence>
<dbReference type="AlphaFoldDB" id="A0A0S4LNC5"/>
<organism evidence="3 4">
    <name type="scientific">Candidatus Nitrospira nitrosa</name>
    <dbReference type="NCBI Taxonomy" id="1742972"/>
    <lineage>
        <taxon>Bacteria</taxon>
        <taxon>Pseudomonadati</taxon>
        <taxon>Nitrospirota</taxon>
        <taxon>Nitrospiria</taxon>
        <taxon>Nitrospirales</taxon>
        <taxon>Nitrospiraceae</taxon>
        <taxon>Nitrospira</taxon>
    </lineage>
</organism>
<evidence type="ECO:0000313" key="4">
    <source>
        <dbReference type="Proteomes" id="UP000199032"/>
    </source>
</evidence>
<dbReference type="Pfam" id="PF01797">
    <property type="entry name" value="Y1_Tnp"/>
    <property type="match status" value="1"/>
</dbReference>
<sequence>MPGLSSTLTLLVPASAYDERAEGFRYDPASQVTNILHQLTASATQINKADYLYNGVGNRTSLTDRRGIQNFGYDTLDRLTSASHPLLGTAQAFAYDPVGNRTTAGNVTNAGNQLTADATHSYQYDDNGNLTRKTLLATGTYTQYSYDAENRLVKVEDFVAGNPTPAFTSTYRYDGLGRRIEKVANGQTKRYVYDGEDILLEYDGSNVLQARYTHGPGIDEPIAVTKGGNTYFYHQDGLGSVTDLTDSAGVTAKSYSYDAYGTILESPGTIEQPADSNRVRSCLVHGECGSLSGMARPLRLEYAGALYHVTARGNARQDIFLDDDDRQRFLGVLDRVVSRFHLLLHAYCLMDNHFHLVVETPEANLSKAMRQLNGVYAQVFNRRHQRVGHVLQGRFKAIVVEREGYLLELCRYVVLNPVRAGLIRQPNTYPWSSYRATAGLASAPACLTVDWLLSQFGRQRSAAQTKYRAFVAEGIGQESPWEQVQGQVLLGSDRFVEQLRPGLQEKRPMKEIPRQQRFADRPTLRQLFPVRFRANRTQRNETIRRAHVEHGYSLSDIGRVLDLHYSTISRLVSAQEHPNAQHKI</sequence>
<feature type="domain" description="Transposase IS200-like" evidence="2">
    <location>
        <begin position="302"/>
        <end position="416"/>
    </location>
</feature>
<dbReference type="Pfam" id="PF25023">
    <property type="entry name" value="TEN_YD-shell"/>
    <property type="match status" value="1"/>
</dbReference>
<dbReference type="STRING" id="1742972.COMA1_70022"/>
<dbReference type="RefSeq" id="WP_176698182.1">
    <property type="nucleotide sequence ID" value="NZ_CZQA01000013.1"/>
</dbReference>
<keyword evidence="4" id="KW-1185">Reference proteome</keyword>
<evidence type="ECO:0000256" key="1">
    <source>
        <dbReference type="ARBA" id="ARBA00022737"/>
    </source>
</evidence>
<dbReference type="EMBL" id="CZQA01000013">
    <property type="protein sequence ID" value="CUS39089.1"/>
    <property type="molecule type" value="Genomic_DNA"/>
</dbReference>
<dbReference type="PANTHER" id="PTHR34322">
    <property type="entry name" value="TRANSPOSASE, Y1_TNP DOMAIN-CONTAINING"/>
    <property type="match status" value="1"/>
</dbReference>
<dbReference type="InterPro" id="IPR036515">
    <property type="entry name" value="Transposase_17_sf"/>
</dbReference>
<reference evidence="3 4" key="1">
    <citation type="submission" date="2015-10" db="EMBL/GenBank/DDBJ databases">
        <authorList>
            <person name="Gilbert D.G."/>
        </authorList>
    </citation>
    <scope>NUCLEOTIDE SEQUENCE [LARGE SCALE GENOMIC DNA]</scope>
    <source>
        <strain evidence="3">COMA1</strain>
    </source>
</reference>
<dbReference type="GO" id="GO:0004803">
    <property type="term" value="F:transposase activity"/>
    <property type="evidence" value="ECO:0007669"/>
    <property type="project" value="InterPro"/>
</dbReference>
<dbReference type="InterPro" id="IPR002686">
    <property type="entry name" value="Transposase_17"/>
</dbReference>
<dbReference type="SUPFAM" id="SSF143422">
    <property type="entry name" value="Transposase IS200-like"/>
    <property type="match status" value="1"/>
</dbReference>
<gene>
    <name evidence="3" type="ORF">COMA1_70022</name>
</gene>
<protein>
    <recommendedName>
        <fullName evidence="2">Transposase IS200-like domain-containing protein</fullName>
    </recommendedName>
</protein>
<keyword evidence="1" id="KW-0677">Repeat</keyword>
<dbReference type="GO" id="GO:0006313">
    <property type="term" value="P:DNA transposition"/>
    <property type="evidence" value="ECO:0007669"/>
    <property type="project" value="InterPro"/>
</dbReference>
<evidence type="ECO:0000313" key="3">
    <source>
        <dbReference type="EMBL" id="CUS39089.1"/>
    </source>
</evidence>
<dbReference type="PANTHER" id="PTHR34322:SF2">
    <property type="entry name" value="TRANSPOSASE IS200-LIKE DOMAIN-CONTAINING PROTEIN"/>
    <property type="match status" value="1"/>
</dbReference>
<dbReference type="Gene3D" id="2.180.10.10">
    <property type="entry name" value="RHS repeat-associated core"/>
    <property type="match status" value="1"/>
</dbReference>
<dbReference type="GO" id="GO:0003677">
    <property type="term" value="F:DNA binding"/>
    <property type="evidence" value="ECO:0007669"/>
    <property type="project" value="InterPro"/>
</dbReference>
<dbReference type="Proteomes" id="UP000199032">
    <property type="component" value="Unassembled WGS sequence"/>
</dbReference>
<dbReference type="SMART" id="SM01321">
    <property type="entry name" value="Y1_Tnp"/>
    <property type="match status" value="1"/>
</dbReference>
<dbReference type="Gene3D" id="3.30.70.1290">
    <property type="entry name" value="Transposase IS200-like"/>
    <property type="match status" value="1"/>
</dbReference>
<name>A0A0S4LNC5_9BACT</name>
<dbReference type="InterPro" id="IPR056823">
    <property type="entry name" value="TEN-like_YD-shell"/>
</dbReference>